<feature type="compositionally biased region" description="Polar residues" evidence="1">
    <location>
        <begin position="577"/>
        <end position="589"/>
    </location>
</feature>
<evidence type="ECO:0000256" key="1">
    <source>
        <dbReference type="SAM" id="MobiDB-lite"/>
    </source>
</evidence>
<organism evidence="2 3">
    <name type="scientific">Gomphillus americanus</name>
    <dbReference type="NCBI Taxonomy" id="1940652"/>
    <lineage>
        <taxon>Eukaryota</taxon>
        <taxon>Fungi</taxon>
        <taxon>Dikarya</taxon>
        <taxon>Ascomycota</taxon>
        <taxon>Pezizomycotina</taxon>
        <taxon>Lecanoromycetes</taxon>
        <taxon>OSLEUM clade</taxon>
        <taxon>Ostropomycetidae</taxon>
        <taxon>Ostropales</taxon>
        <taxon>Graphidaceae</taxon>
        <taxon>Gomphilloideae</taxon>
        <taxon>Gomphillus</taxon>
    </lineage>
</organism>
<name>A0A8H3HV95_9LECA</name>
<feature type="region of interest" description="Disordered" evidence="1">
    <location>
        <begin position="270"/>
        <end position="347"/>
    </location>
</feature>
<feature type="region of interest" description="Disordered" evidence="1">
    <location>
        <begin position="51"/>
        <end position="105"/>
    </location>
</feature>
<accession>A0A8H3HV95</accession>
<protein>
    <submittedName>
        <fullName evidence="2">Uncharacterized protein</fullName>
    </submittedName>
</protein>
<gene>
    <name evidence="2" type="ORF">GOMPHAMPRED_000569</name>
</gene>
<evidence type="ECO:0000313" key="3">
    <source>
        <dbReference type="Proteomes" id="UP000664169"/>
    </source>
</evidence>
<sequence length="691" mass="77612">MLEEEVVPDVDEPPDQTLMFKRQPIRSPALFIITDPMVDAIESTKQQSLLTQGLSKEAKSTTPRPRSVVSSYSNDSVASTTDLTSDGGLTSPARTTTPSPPLSLTIPNLGVFPPQLQKTETVIFAPQDPPRKRCITFACGKPPVKSVEVQVEKKVDTFQAKKPCMIKFACPAKPTEAKGEKKKVSETATAVPTSSSITEIPKKLTSKSSFSRSPAISKTKRRSDALCFHEFASKHFEDDEWVHENPRRLSKITISDTLRKENEYRKLGEEAAAEALEAEREEDEKAMDAEDDDDDNDFDEDLEDEDENRDDDGEDDDVDTDGNESDNEAGFAESDDDEVEDNSDYQFWTTGVTTAATSADYLEHIRSRNRSASASSIDSVIPSRSQNEKAPNPKLKKRHQRPKMRPATPELPDSTDFVCGTLDEDRPLEAAYLACIAQRKLAKQGILPQDLDPTFPTSDPEQDESEKEDDKQSVGSNDGTWAAGRFDDFDINNHRRGRQSKSCKQSPSVSPKRVKSPCPQPNRNRVLAHTPPPTRCLFGQSPKRNRSPATRSNPVSPPASRYPSYEDKSMDIPQLAQRPSTTQTKSLPRTPNPFWKQHRQQRKGLALPSDESNWEIHSRGPIDIVQGLEDKRRRRREKFWLTHYRKEAKEKEKGRRRQPPGRGAKRMRELGLEAADRCKGYGQRLQLVLSI</sequence>
<comment type="caution">
    <text evidence="2">The sequence shown here is derived from an EMBL/GenBank/DDBJ whole genome shotgun (WGS) entry which is preliminary data.</text>
</comment>
<dbReference type="AlphaFoldDB" id="A0A8H3HV95"/>
<feature type="region of interest" description="Disordered" evidence="1">
    <location>
        <begin position="368"/>
        <end position="421"/>
    </location>
</feature>
<feature type="compositionally biased region" description="Basic residues" evidence="1">
    <location>
        <begin position="394"/>
        <end position="404"/>
    </location>
</feature>
<feature type="compositionally biased region" description="Low complexity" evidence="1">
    <location>
        <begin position="370"/>
        <end position="385"/>
    </location>
</feature>
<reference evidence="2" key="1">
    <citation type="submission" date="2021-03" db="EMBL/GenBank/DDBJ databases">
        <authorList>
            <person name="Tagirdzhanova G."/>
        </authorList>
    </citation>
    <scope>NUCLEOTIDE SEQUENCE</scope>
</reference>
<feature type="compositionally biased region" description="Polar residues" evidence="1">
    <location>
        <begin position="51"/>
        <end position="88"/>
    </location>
</feature>
<dbReference type="OrthoDB" id="2011769at2759"/>
<dbReference type="InterPro" id="IPR018853">
    <property type="entry name" value="DUF2457"/>
</dbReference>
<evidence type="ECO:0000313" key="2">
    <source>
        <dbReference type="EMBL" id="CAF9903832.1"/>
    </source>
</evidence>
<feature type="region of interest" description="Disordered" evidence="1">
    <location>
        <begin position="648"/>
        <end position="668"/>
    </location>
</feature>
<proteinExistence type="predicted"/>
<dbReference type="Pfam" id="PF10446">
    <property type="entry name" value="DUF2457"/>
    <property type="match status" value="1"/>
</dbReference>
<dbReference type="Proteomes" id="UP000664169">
    <property type="component" value="Unassembled WGS sequence"/>
</dbReference>
<feature type="compositionally biased region" description="Basic residues" evidence="1">
    <location>
        <begin position="654"/>
        <end position="665"/>
    </location>
</feature>
<dbReference type="EMBL" id="CAJPDQ010000001">
    <property type="protein sequence ID" value="CAF9903832.1"/>
    <property type="molecule type" value="Genomic_DNA"/>
</dbReference>
<feature type="compositionally biased region" description="Low complexity" evidence="1">
    <location>
        <begin position="89"/>
        <end position="105"/>
    </location>
</feature>
<feature type="compositionally biased region" description="Acidic residues" evidence="1">
    <location>
        <begin position="279"/>
        <end position="343"/>
    </location>
</feature>
<feature type="region of interest" description="Disordered" evidence="1">
    <location>
        <begin position="444"/>
        <end position="613"/>
    </location>
</feature>
<keyword evidence="3" id="KW-1185">Reference proteome</keyword>